<evidence type="ECO:0000259" key="7">
    <source>
        <dbReference type="Pfam" id="PF00441"/>
    </source>
</evidence>
<proteinExistence type="inferred from homology"/>
<evidence type="ECO:0000256" key="2">
    <source>
        <dbReference type="ARBA" id="ARBA00009347"/>
    </source>
</evidence>
<dbReference type="InterPro" id="IPR046373">
    <property type="entry name" value="Acyl-CoA_Oxase/DH_mid-dom_sf"/>
</dbReference>
<dbReference type="RefSeq" id="WP_124195149.1">
    <property type="nucleotide sequence ID" value="NZ_REGA01000005.1"/>
</dbReference>
<accession>A0A3N6MFE2</accession>
<dbReference type="SUPFAM" id="SSF56645">
    <property type="entry name" value="Acyl-CoA dehydrogenase NM domain-like"/>
    <property type="match status" value="1"/>
</dbReference>
<dbReference type="PANTHER" id="PTHR43884:SF12">
    <property type="entry name" value="ISOVALERYL-COA DEHYDROGENASE, MITOCHONDRIAL-RELATED"/>
    <property type="match status" value="1"/>
</dbReference>
<dbReference type="Gene3D" id="2.40.110.10">
    <property type="entry name" value="Butyryl-CoA Dehydrogenase, subunit A, domain 2"/>
    <property type="match status" value="1"/>
</dbReference>
<evidence type="ECO:0000313" key="10">
    <source>
        <dbReference type="EMBL" id="RQG95440.1"/>
    </source>
</evidence>
<dbReference type="Gene3D" id="1.10.540.10">
    <property type="entry name" value="Acyl-CoA dehydrogenase/oxidase, N-terminal domain"/>
    <property type="match status" value="1"/>
</dbReference>
<dbReference type="InterPro" id="IPR037069">
    <property type="entry name" value="AcylCoA_DH/ox_N_sf"/>
</dbReference>
<evidence type="ECO:0000256" key="1">
    <source>
        <dbReference type="ARBA" id="ARBA00001974"/>
    </source>
</evidence>
<dbReference type="SUPFAM" id="SSF47203">
    <property type="entry name" value="Acyl-CoA dehydrogenase C-terminal domain-like"/>
    <property type="match status" value="1"/>
</dbReference>
<feature type="domain" description="Acyl-CoA dehydrogenase/oxidase N-terminal" evidence="9">
    <location>
        <begin position="10"/>
        <end position="120"/>
    </location>
</feature>
<dbReference type="InterPro" id="IPR006091">
    <property type="entry name" value="Acyl-CoA_Oxase/DH_mid-dom"/>
</dbReference>
<comment type="caution">
    <text evidence="10">The sequence shown here is derived from an EMBL/GenBank/DDBJ whole genome shotgun (WGS) entry which is preliminary data.</text>
</comment>
<dbReference type="InterPro" id="IPR036250">
    <property type="entry name" value="AcylCo_DH-like_C"/>
</dbReference>
<keyword evidence="4 5" id="KW-0274">FAD</keyword>
<feature type="region of interest" description="Disordered" evidence="6">
    <location>
        <begin position="129"/>
        <end position="148"/>
    </location>
</feature>
<feature type="domain" description="Acyl-CoA oxidase/dehydrogenase middle" evidence="8">
    <location>
        <begin position="125"/>
        <end position="212"/>
    </location>
</feature>
<evidence type="ECO:0000313" key="11">
    <source>
        <dbReference type="Proteomes" id="UP000282323"/>
    </source>
</evidence>
<name>A0A3N6MFE2_NATCH</name>
<evidence type="ECO:0000256" key="6">
    <source>
        <dbReference type="SAM" id="MobiDB-lite"/>
    </source>
</evidence>
<keyword evidence="3 5" id="KW-0285">Flavoprotein</keyword>
<evidence type="ECO:0000256" key="5">
    <source>
        <dbReference type="RuleBase" id="RU362125"/>
    </source>
</evidence>
<protein>
    <submittedName>
        <fullName evidence="10">Acyl-CoA dehydrogenase</fullName>
    </submittedName>
</protein>
<keyword evidence="11" id="KW-1185">Reference proteome</keyword>
<dbReference type="Gene3D" id="1.20.140.10">
    <property type="entry name" value="Butyryl-CoA Dehydrogenase, subunit A, domain 3"/>
    <property type="match status" value="1"/>
</dbReference>
<dbReference type="PROSITE" id="PS00072">
    <property type="entry name" value="ACYL_COA_DH_1"/>
    <property type="match status" value="1"/>
</dbReference>
<gene>
    <name evidence="10" type="ORF">EA473_08220</name>
</gene>
<organism evidence="10 11">
    <name type="scientific">Natrarchaeobius chitinivorans</name>
    <dbReference type="NCBI Taxonomy" id="1679083"/>
    <lineage>
        <taxon>Archaea</taxon>
        <taxon>Methanobacteriati</taxon>
        <taxon>Methanobacteriota</taxon>
        <taxon>Stenosarchaea group</taxon>
        <taxon>Halobacteria</taxon>
        <taxon>Halobacteriales</taxon>
        <taxon>Natrialbaceae</taxon>
        <taxon>Natrarchaeobius</taxon>
    </lineage>
</organism>
<comment type="similarity">
    <text evidence="2 5">Belongs to the acyl-CoA dehydrogenase family.</text>
</comment>
<dbReference type="Pfam" id="PF02770">
    <property type="entry name" value="Acyl-CoA_dh_M"/>
    <property type="match status" value="1"/>
</dbReference>
<keyword evidence="5" id="KW-0560">Oxidoreductase</keyword>
<evidence type="ECO:0000259" key="8">
    <source>
        <dbReference type="Pfam" id="PF02770"/>
    </source>
</evidence>
<dbReference type="InterPro" id="IPR009075">
    <property type="entry name" value="AcylCo_DH/oxidase_C"/>
</dbReference>
<dbReference type="GO" id="GO:0050660">
    <property type="term" value="F:flavin adenine dinucleotide binding"/>
    <property type="evidence" value="ECO:0007669"/>
    <property type="project" value="InterPro"/>
</dbReference>
<reference evidence="10 11" key="1">
    <citation type="submission" date="2018-10" db="EMBL/GenBank/DDBJ databases">
        <title>Natrarchaeobius chitinivorans gen. nov., sp. nov., and Natrarchaeobius haloalkaliphilus sp. nov., alkaliphilic, chitin-utilizing haloarchaea from hypersaline alkaline lakes.</title>
        <authorList>
            <person name="Sorokin D.Y."/>
            <person name="Elcheninov A.G."/>
            <person name="Kostrikina N.A."/>
            <person name="Bale N.J."/>
            <person name="Sinninghe Damste J.S."/>
            <person name="Khijniak T.V."/>
            <person name="Kublanov I.V."/>
            <person name="Toshchakov S.V."/>
        </authorList>
    </citation>
    <scope>NUCLEOTIDE SEQUENCE [LARGE SCALE GENOMIC DNA]</scope>
    <source>
        <strain evidence="10 11">AArcht4T</strain>
    </source>
</reference>
<dbReference type="Pfam" id="PF00441">
    <property type="entry name" value="Acyl-CoA_dh_1"/>
    <property type="match status" value="1"/>
</dbReference>
<dbReference type="EMBL" id="REGA01000005">
    <property type="protein sequence ID" value="RQG95440.1"/>
    <property type="molecule type" value="Genomic_DNA"/>
</dbReference>
<sequence length="383" mass="42024">MNQSIENRLTDEQQLLVSSVEQIAEQEFTDQAFTWQGEHPWENIETLAEHGFIGVNFDEKYGGGGMTEYEAVLLIEALSQYCPDTADVVYSLHLVGPLSVHELGSESVKEEYLPRVTSGDTRIGIAISEPEAGSDAQSMTTAAEPEGDGYVLSGEKTWLSGMSDSSAVVLWAQFPDGMGSLLLDLEADGVRCGEDFTNMAGHTQTQLFLDDVYVPDEHVLVHGSQFKEQLRALNWERVGSSTLATGIATCAFSKAYEYSRDRTQFDQPIGDFQGIGWKLADMLKRIEASRALTHSAARDAVREGRAPTRLSASIAKLHSSEMVEAVVSEALQIHGANGYMKGHELEYLYRLARGRRIAAGTDEIQKEGIVAELERGSHPATRS</sequence>
<dbReference type="InterPro" id="IPR009100">
    <property type="entry name" value="AcylCoA_DH/oxidase_NM_dom_sf"/>
</dbReference>
<feature type="domain" description="Acyl-CoA dehydrogenase/oxidase C-terminal" evidence="7">
    <location>
        <begin position="230"/>
        <end position="371"/>
    </location>
</feature>
<evidence type="ECO:0000256" key="3">
    <source>
        <dbReference type="ARBA" id="ARBA00022630"/>
    </source>
</evidence>
<dbReference type="InterPro" id="IPR013786">
    <property type="entry name" value="AcylCoA_DH/ox_N"/>
</dbReference>
<dbReference type="Proteomes" id="UP000282323">
    <property type="component" value="Unassembled WGS sequence"/>
</dbReference>
<dbReference type="GO" id="GO:0003995">
    <property type="term" value="F:acyl-CoA dehydrogenase activity"/>
    <property type="evidence" value="ECO:0007669"/>
    <property type="project" value="InterPro"/>
</dbReference>
<dbReference type="Pfam" id="PF02771">
    <property type="entry name" value="Acyl-CoA_dh_N"/>
    <property type="match status" value="1"/>
</dbReference>
<dbReference type="OrthoDB" id="275197at2157"/>
<dbReference type="InterPro" id="IPR006089">
    <property type="entry name" value="Acyl-CoA_DH_CS"/>
</dbReference>
<dbReference type="PANTHER" id="PTHR43884">
    <property type="entry name" value="ACYL-COA DEHYDROGENASE"/>
    <property type="match status" value="1"/>
</dbReference>
<evidence type="ECO:0000259" key="9">
    <source>
        <dbReference type="Pfam" id="PF02771"/>
    </source>
</evidence>
<evidence type="ECO:0000256" key="4">
    <source>
        <dbReference type="ARBA" id="ARBA00022827"/>
    </source>
</evidence>
<comment type="cofactor">
    <cofactor evidence="1 5">
        <name>FAD</name>
        <dbReference type="ChEBI" id="CHEBI:57692"/>
    </cofactor>
</comment>
<dbReference type="AlphaFoldDB" id="A0A3N6MFE2"/>